<evidence type="ECO:0000256" key="6">
    <source>
        <dbReference type="SAM" id="MobiDB-lite"/>
    </source>
</evidence>
<dbReference type="PANTHER" id="PTHR28538">
    <property type="entry name" value="INTEGRAL INNER NUCLEAR MEMBRANE PROTEIN IMA1"/>
    <property type="match status" value="1"/>
</dbReference>
<dbReference type="KEGG" id="abp:AGABI1DRAFT50770"/>
<evidence type="ECO:0000313" key="10">
    <source>
        <dbReference type="Proteomes" id="UP000008493"/>
    </source>
</evidence>
<dbReference type="GO" id="GO:0034992">
    <property type="term" value="C:microtubule organizing center attachment site"/>
    <property type="evidence" value="ECO:0007669"/>
    <property type="project" value="TreeGrafter"/>
</dbReference>
<keyword evidence="5" id="KW-0539">Nucleus</keyword>
<dbReference type="GO" id="GO:0071765">
    <property type="term" value="P:nuclear inner membrane organization"/>
    <property type="evidence" value="ECO:0007669"/>
    <property type="project" value="InterPro"/>
</dbReference>
<dbReference type="OrthoDB" id="5966927at2759"/>
<keyword evidence="4 7" id="KW-0472">Membrane</keyword>
<sequence length="575" mass="65780">MSHLFRRHSNILCFFCQTPVSSLPKDIRNFKCPTCACWNKYDANGEIISDEPAMYDENLNKDSFAKRASPRRDRFPTSYGPGPFCHTCQTNQMLLMNLLSSYLPPPEHPDYAQRLEMFPEYKESLHMRYPPVCESCMPGVEDEIRRKDQMARAKALGASLRNSRGKENKRRVPGKGRVREKETTEFYWWKIRGGLWFTTSTVSFMFNATAALGYRPFYLLGSIQPVLPPFVLVTIFWTVWDPTYASFRRAQKQGRDVRVIGKKEYIVLQMIVWITRLLTSVLFWLWWYSPKNNHFELYDPSSQLARIYFSTITTIELTAQGLSFSCLRLKHPPTVRLIDTRTHLSTPSRSSTPYSSGSMSHGETSLTSQPSTSICSTPIEPDFSVLSLSSKPVMTHKKPVFGLPSLLSNLPTQKGQEHGHHDIDIDPHDGDGDDENAMDWTPTDPRIAAQRKRKNGQLRDDVYLRPPKFFAPEQPTGLESLFARTSIDDDVMMLDGQEDSGGGRLFFRKVGRYFKRWSLICATVIVPVLVAVLVRRAWNLDINITSLQKEPQVVVRMSSPSPFPLDCCVEVDEFA</sequence>
<feature type="transmembrane region" description="Helical" evidence="7">
    <location>
        <begin position="265"/>
        <end position="287"/>
    </location>
</feature>
<keyword evidence="10" id="KW-1185">Reference proteome</keyword>
<evidence type="ECO:0000313" key="9">
    <source>
        <dbReference type="EMBL" id="EKM83542.1"/>
    </source>
</evidence>
<comment type="subcellular location">
    <subcellularLocation>
        <location evidence="1">Nucleus inner membrane</location>
        <topology evidence="1">Multi-pass membrane protein</topology>
    </subcellularLocation>
</comment>
<feature type="compositionally biased region" description="Polar residues" evidence="6">
    <location>
        <begin position="361"/>
        <end position="373"/>
    </location>
</feature>
<dbReference type="Proteomes" id="UP000008493">
    <property type="component" value="Unassembled WGS sequence"/>
</dbReference>
<organism evidence="9 10">
    <name type="scientific">Agaricus bisporus var. burnettii (strain JB137-S8 / ATCC MYA-4627 / FGSC 10392)</name>
    <name type="common">White button mushroom</name>
    <dbReference type="NCBI Taxonomy" id="597362"/>
    <lineage>
        <taxon>Eukaryota</taxon>
        <taxon>Fungi</taxon>
        <taxon>Dikarya</taxon>
        <taxon>Basidiomycota</taxon>
        <taxon>Agaricomycotina</taxon>
        <taxon>Agaricomycetes</taxon>
        <taxon>Agaricomycetidae</taxon>
        <taxon>Agaricales</taxon>
        <taxon>Agaricineae</taxon>
        <taxon>Agaricaceae</taxon>
        <taxon>Agaricus</taxon>
    </lineage>
</organism>
<dbReference type="EMBL" id="JH971385">
    <property type="protein sequence ID" value="EKM83542.1"/>
    <property type="molecule type" value="Genomic_DNA"/>
</dbReference>
<feature type="region of interest" description="Disordered" evidence="6">
    <location>
        <begin position="157"/>
        <end position="176"/>
    </location>
</feature>
<evidence type="ECO:0000256" key="2">
    <source>
        <dbReference type="ARBA" id="ARBA00022692"/>
    </source>
</evidence>
<evidence type="ECO:0000256" key="4">
    <source>
        <dbReference type="ARBA" id="ARBA00023136"/>
    </source>
</evidence>
<feature type="compositionally biased region" description="Low complexity" evidence="6">
    <location>
        <begin position="345"/>
        <end position="360"/>
    </location>
</feature>
<dbReference type="PANTHER" id="PTHR28538:SF1">
    <property type="entry name" value="INTEGRAL INNER NUCLEAR MEMBRANE PROTEIN IMA1"/>
    <property type="match status" value="1"/>
</dbReference>
<gene>
    <name evidence="9" type="ORF">AGABI1DRAFT_50770</name>
</gene>
<dbReference type="eggNOG" id="KOG4623">
    <property type="taxonomic scope" value="Eukaryota"/>
</dbReference>
<feature type="transmembrane region" description="Helical" evidence="7">
    <location>
        <begin position="226"/>
        <end position="244"/>
    </location>
</feature>
<feature type="region of interest" description="Disordered" evidence="6">
    <location>
        <begin position="340"/>
        <end position="373"/>
    </location>
</feature>
<dbReference type="AlphaFoldDB" id="K5XJK2"/>
<dbReference type="STRING" id="597362.K5XJK2"/>
<dbReference type="GO" id="GO:0005637">
    <property type="term" value="C:nuclear inner membrane"/>
    <property type="evidence" value="ECO:0007669"/>
    <property type="project" value="UniProtKB-SubCell"/>
</dbReference>
<dbReference type="InterPro" id="IPR042321">
    <property type="entry name" value="Ima1"/>
</dbReference>
<dbReference type="GO" id="GO:0044732">
    <property type="term" value="C:mitotic spindle pole body"/>
    <property type="evidence" value="ECO:0007669"/>
    <property type="project" value="TreeGrafter"/>
</dbReference>
<feature type="transmembrane region" description="Helical" evidence="7">
    <location>
        <begin position="195"/>
        <end position="214"/>
    </location>
</feature>
<evidence type="ECO:0000256" key="3">
    <source>
        <dbReference type="ARBA" id="ARBA00022989"/>
    </source>
</evidence>
<name>K5XJK2_AGABU</name>
<feature type="compositionally biased region" description="Basic and acidic residues" evidence="6">
    <location>
        <begin position="415"/>
        <end position="430"/>
    </location>
</feature>
<feature type="compositionally biased region" description="Basic residues" evidence="6">
    <location>
        <begin position="167"/>
        <end position="176"/>
    </location>
</feature>
<evidence type="ECO:0000256" key="5">
    <source>
        <dbReference type="ARBA" id="ARBA00023242"/>
    </source>
</evidence>
<keyword evidence="3 7" id="KW-1133">Transmembrane helix</keyword>
<feature type="domain" description="Ima1 N-terminal" evidence="8">
    <location>
        <begin position="12"/>
        <end position="140"/>
    </location>
</feature>
<dbReference type="HOGENOM" id="CLU_036826_0_0_1"/>
<dbReference type="InParanoid" id="K5XJK2"/>
<dbReference type="GO" id="GO:0034506">
    <property type="term" value="C:chromosome, centromeric core domain"/>
    <property type="evidence" value="ECO:0007669"/>
    <property type="project" value="TreeGrafter"/>
</dbReference>
<dbReference type="InterPro" id="IPR018617">
    <property type="entry name" value="Ima1_N"/>
</dbReference>
<evidence type="ECO:0000259" key="8">
    <source>
        <dbReference type="Pfam" id="PF09779"/>
    </source>
</evidence>
<feature type="transmembrane region" description="Helical" evidence="7">
    <location>
        <begin position="517"/>
        <end position="538"/>
    </location>
</feature>
<keyword evidence="2 7" id="KW-0812">Transmembrane</keyword>
<dbReference type="OMA" id="CQTNQML"/>
<evidence type="ECO:0000256" key="7">
    <source>
        <dbReference type="SAM" id="Phobius"/>
    </source>
</evidence>
<feature type="transmembrane region" description="Helical" evidence="7">
    <location>
        <begin position="307"/>
        <end position="327"/>
    </location>
</feature>
<dbReference type="GeneID" id="18829928"/>
<dbReference type="Pfam" id="PF09779">
    <property type="entry name" value="Ima1_N"/>
    <property type="match status" value="1"/>
</dbReference>
<reference evidence="10" key="1">
    <citation type="journal article" date="2012" name="Proc. Natl. Acad. Sci. U.S.A.">
        <title>Genome sequence of the button mushroom Agaricus bisporus reveals mechanisms governing adaptation to a humic-rich ecological niche.</title>
        <authorList>
            <person name="Morin E."/>
            <person name="Kohler A."/>
            <person name="Baker A.R."/>
            <person name="Foulongne-Oriol M."/>
            <person name="Lombard V."/>
            <person name="Nagy L.G."/>
            <person name="Ohm R.A."/>
            <person name="Patyshakuliyeva A."/>
            <person name="Brun A."/>
            <person name="Aerts A.L."/>
            <person name="Bailey A.M."/>
            <person name="Billette C."/>
            <person name="Coutinho P.M."/>
            <person name="Deakin G."/>
            <person name="Doddapaneni H."/>
            <person name="Floudas D."/>
            <person name="Grimwood J."/>
            <person name="Hilden K."/>
            <person name="Kuees U."/>
            <person name="LaButti K.M."/>
            <person name="Lapidus A."/>
            <person name="Lindquist E.A."/>
            <person name="Lucas S.M."/>
            <person name="Murat C."/>
            <person name="Riley R.W."/>
            <person name="Salamov A.A."/>
            <person name="Schmutz J."/>
            <person name="Subramanian V."/>
            <person name="Woesten H.A.B."/>
            <person name="Xu J."/>
            <person name="Eastwood D.C."/>
            <person name="Foster G.D."/>
            <person name="Sonnenberg A.S."/>
            <person name="Cullen D."/>
            <person name="de Vries R.P."/>
            <person name="Lundell T."/>
            <person name="Hibbett D.S."/>
            <person name="Henrissat B."/>
            <person name="Burton K.S."/>
            <person name="Kerrigan R.W."/>
            <person name="Challen M.P."/>
            <person name="Grigoriev I.V."/>
            <person name="Martin F."/>
        </authorList>
    </citation>
    <scope>NUCLEOTIDE SEQUENCE [LARGE SCALE GENOMIC DNA]</scope>
    <source>
        <strain evidence="10">JB137-S8 / ATCC MYA-4627 / FGSC 10392</strain>
    </source>
</reference>
<proteinExistence type="predicted"/>
<feature type="region of interest" description="Disordered" evidence="6">
    <location>
        <begin position="412"/>
        <end position="434"/>
    </location>
</feature>
<evidence type="ECO:0000256" key="1">
    <source>
        <dbReference type="ARBA" id="ARBA00004473"/>
    </source>
</evidence>
<protein>
    <recommendedName>
        <fullName evidence="8">Ima1 N-terminal domain-containing protein</fullName>
    </recommendedName>
</protein>
<dbReference type="RefSeq" id="XP_007325016.1">
    <property type="nucleotide sequence ID" value="XM_007324954.1"/>
</dbReference>
<accession>K5XJK2</accession>